<comment type="caution">
    <text evidence="1">The sequence shown here is derived from an EMBL/GenBank/DDBJ whole genome shotgun (WGS) entry which is preliminary data.</text>
</comment>
<dbReference type="RefSeq" id="WP_151474255.1">
    <property type="nucleotide sequence ID" value="NZ_WBKG01000052.1"/>
</dbReference>
<organism evidence="1 2">
    <name type="scientific">Streptomyces triticiradicis</name>
    <dbReference type="NCBI Taxonomy" id="2651189"/>
    <lineage>
        <taxon>Bacteria</taxon>
        <taxon>Bacillati</taxon>
        <taxon>Actinomycetota</taxon>
        <taxon>Actinomycetes</taxon>
        <taxon>Kitasatosporales</taxon>
        <taxon>Streptomycetaceae</taxon>
        <taxon>Streptomyces</taxon>
    </lineage>
</organism>
<dbReference type="Proteomes" id="UP000442990">
    <property type="component" value="Unassembled WGS sequence"/>
</dbReference>
<accession>A0A7J5D3F6</accession>
<evidence type="ECO:0000313" key="2">
    <source>
        <dbReference type="Proteomes" id="UP000442990"/>
    </source>
</evidence>
<evidence type="ECO:0000313" key="1">
    <source>
        <dbReference type="EMBL" id="KAB1978535.1"/>
    </source>
</evidence>
<gene>
    <name evidence="1" type="ORF">F8144_39550</name>
</gene>
<keyword evidence="2" id="KW-1185">Reference proteome</keyword>
<sequence length="86" mass="9554">MGGGVGVPSGTDLKVYAPVPVLRQPRPHLGYRVPQLLRRLRVLLQEGCQPKAPGWNEGRTGIVPRVFRSVCHRVRLLVHLVFDSPP</sequence>
<reference evidence="1 2" key="1">
    <citation type="submission" date="2019-09" db="EMBL/GenBank/DDBJ databases">
        <title>Isolation and identification of active actinomycetes.</title>
        <authorList>
            <person name="Yu Z."/>
            <person name="Han C."/>
            <person name="Yu B."/>
        </authorList>
    </citation>
    <scope>NUCLEOTIDE SEQUENCE [LARGE SCALE GENOMIC DNA]</scope>
    <source>
        <strain evidence="1 2">NEAU-H2</strain>
    </source>
</reference>
<protein>
    <submittedName>
        <fullName evidence="1">Uncharacterized protein</fullName>
    </submittedName>
</protein>
<dbReference type="EMBL" id="WBKG01000052">
    <property type="protein sequence ID" value="KAB1978535.1"/>
    <property type="molecule type" value="Genomic_DNA"/>
</dbReference>
<proteinExistence type="predicted"/>
<name>A0A7J5D3F6_9ACTN</name>
<dbReference type="AlphaFoldDB" id="A0A7J5D3F6"/>